<sequence length="410" mass="47845">MTPDSYFTLTFYARKPKTEKSEYPLYARISVGGQMTEFTIGRSVNPKHWNQKRNQSDGTSRRDKELNKFLEMVRARFCEIHNMLIRENKLVNPAVLKAHYMGTMEKPKMMCEVFREANEKRKEELDRGDIVKPTYQRWTRCVAYLEDFFKLHYKTDDIPIKEVTSGMLDDFEHFLRMKKSCANNAAVRYLRCVKNVLQYALAHKWIDHDPFIGKKYQRTYSERQFLTEAEIKTIMDLDLKELPRLEVVRDTFVFCCFSGLAFCDMKSLTIDDIQDDDKGNTWIRKARAKTGEMCIIPMLDIPRQLIKKYSDHPVVKATGVVMPVITNQKMNAYLKEIADLAKIKKHLTTHVARHTFASMSLCNNVSIEVISKMLGHSDIKTTQIYAKMQDQAVYDGMATMRSKFNNVQVV</sequence>
<evidence type="ECO:0000259" key="5">
    <source>
        <dbReference type="PROSITE" id="PS51898"/>
    </source>
</evidence>
<dbReference type="InterPro" id="IPR002104">
    <property type="entry name" value="Integrase_catalytic"/>
</dbReference>
<dbReference type="PANTHER" id="PTHR30349">
    <property type="entry name" value="PHAGE INTEGRASE-RELATED"/>
    <property type="match status" value="1"/>
</dbReference>
<dbReference type="InterPro" id="IPR035386">
    <property type="entry name" value="Arm-DNA-bind_5"/>
</dbReference>
<evidence type="ECO:0000256" key="1">
    <source>
        <dbReference type="ARBA" id="ARBA00008857"/>
    </source>
</evidence>
<evidence type="ECO:0000313" key="7">
    <source>
        <dbReference type="Proteomes" id="UP000297149"/>
    </source>
</evidence>
<organism evidence="6 7">
    <name type="scientific">Duncaniella dubosii</name>
    <dbReference type="NCBI Taxonomy" id="2518971"/>
    <lineage>
        <taxon>Bacteria</taxon>
        <taxon>Pseudomonadati</taxon>
        <taxon>Bacteroidota</taxon>
        <taxon>Bacteroidia</taxon>
        <taxon>Bacteroidales</taxon>
        <taxon>Muribaculaceae</taxon>
        <taxon>Duncaniella</taxon>
    </lineage>
</organism>
<feature type="region of interest" description="Disordered" evidence="4">
    <location>
        <begin position="42"/>
        <end position="62"/>
    </location>
</feature>
<dbReference type="AlphaFoldDB" id="A0A4P7W0I8"/>
<feature type="domain" description="Tyr recombinase" evidence="5">
    <location>
        <begin position="221"/>
        <end position="398"/>
    </location>
</feature>
<reference evidence="7" key="1">
    <citation type="submission" date="2019-02" db="EMBL/GenBank/DDBJ databases">
        <title>Isolation and identification of novel species under the genus Muribaculum.</title>
        <authorList>
            <person name="Miyake S."/>
            <person name="Ding Y."/>
            <person name="Low A."/>
            <person name="Soh M."/>
            <person name="Seedorf H."/>
        </authorList>
    </citation>
    <scope>NUCLEOTIDE SEQUENCE [LARGE SCALE GENOMIC DNA]</scope>
    <source>
        <strain evidence="7">H5</strain>
    </source>
</reference>
<dbReference type="PROSITE" id="PS51898">
    <property type="entry name" value="TYR_RECOMBINASE"/>
    <property type="match status" value="1"/>
</dbReference>
<gene>
    <name evidence="6" type="ORF">E7747_03050</name>
</gene>
<dbReference type="Gene3D" id="1.10.443.10">
    <property type="entry name" value="Intergrase catalytic core"/>
    <property type="match status" value="1"/>
</dbReference>
<dbReference type="Pfam" id="PF17293">
    <property type="entry name" value="Arm-DNA-bind_5"/>
    <property type="match status" value="1"/>
</dbReference>
<dbReference type="GO" id="GO:0015074">
    <property type="term" value="P:DNA integration"/>
    <property type="evidence" value="ECO:0007669"/>
    <property type="project" value="InterPro"/>
</dbReference>
<dbReference type="InterPro" id="IPR050090">
    <property type="entry name" value="Tyrosine_recombinase_XerCD"/>
</dbReference>
<dbReference type="InterPro" id="IPR013762">
    <property type="entry name" value="Integrase-like_cat_sf"/>
</dbReference>
<evidence type="ECO:0000256" key="4">
    <source>
        <dbReference type="SAM" id="MobiDB-lite"/>
    </source>
</evidence>
<dbReference type="Pfam" id="PF00589">
    <property type="entry name" value="Phage_integrase"/>
    <property type="match status" value="1"/>
</dbReference>
<dbReference type="PANTHER" id="PTHR30349:SF64">
    <property type="entry name" value="PROPHAGE INTEGRASE INTD-RELATED"/>
    <property type="match status" value="1"/>
</dbReference>
<evidence type="ECO:0000256" key="2">
    <source>
        <dbReference type="ARBA" id="ARBA00023125"/>
    </source>
</evidence>
<proteinExistence type="inferred from homology"/>
<dbReference type="InterPro" id="IPR011010">
    <property type="entry name" value="DNA_brk_join_enz"/>
</dbReference>
<keyword evidence="3" id="KW-0233">DNA recombination</keyword>
<protein>
    <submittedName>
        <fullName evidence="6">Site-specific integrase</fullName>
    </submittedName>
</protein>
<keyword evidence="7" id="KW-1185">Reference proteome</keyword>
<comment type="similarity">
    <text evidence="1">Belongs to the 'phage' integrase family.</text>
</comment>
<dbReference type="Gene3D" id="1.10.150.130">
    <property type="match status" value="1"/>
</dbReference>
<keyword evidence="2" id="KW-0238">DNA-binding</keyword>
<name>A0A4P7W0I8_9BACT</name>
<dbReference type="EMBL" id="CP039396">
    <property type="protein sequence ID" value="QCD41374.1"/>
    <property type="molecule type" value="Genomic_DNA"/>
</dbReference>
<evidence type="ECO:0000256" key="3">
    <source>
        <dbReference type="ARBA" id="ARBA00023172"/>
    </source>
</evidence>
<dbReference type="SUPFAM" id="SSF56349">
    <property type="entry name" value="DNA breaking-rejoining enzymes"/>
    <property type="match status" value="1"/>
</dbReference>
<dbReference type="GO" id="GO:0006310">
    <property type="term" value="P:DNA recombination"/>
    <property type="evidence" value="ECO:0007669"/>
    <property type="project" value="UniProtKB-KW"/>
</dbReference>
<dbReference type="Proteomes" id="UP000297149">
    <property type="component" value="Chromosome"/>
</dbReference>
<dbReference type="Pfam" id="PF13102">
    <property type="entry name" value="Phage_int_SAM_5"/>
    <property type="match status" value="1"/>
</dbReference>
<dbReference type="InterPro" id="IPR010998">
    <property type="entry name" value="Integrase_recombinase_N"/>
</dbReference>
<dbReference type="InterPro" id="IPR025269">
    <property type="entry name" value="SAM-like_dom"/>
</dbReference>
<dbReference type="RefSeq" id="WP_136414031.1">
    <property type="nucleotide sequence ID" value="NZ_CP039396.1"/>
</dbReference>
<dbReference type="GO" id="GO:0003677">
    <property type="term" value="F:DNA binding"/>
    <property type="evidence" value="ECO:0007669"/>
    <property type="project" value="UniProtKB-KW"/>
</dbReference>
<dbReference type="KEGG" id="ddb:E7747_03050"/>
<accession>A0A4P7W0I8</accession>
<evidence type="ECO:0000313" key="6">
    <source>
        <dbReference type="EMBL" id="QCD41374.1"/>
    </source>
</evidence>
<dbReference type="CDD" id="cd01185">
    <property type="entry name" value="INTN1_C_like"/>
    <property type="match status" value="1"/>
</dbReference>